<evidence type="ECO:0000313" key="2">
    <source>
        <dbReference type="EMBL" id="GGF08418.1"/>
    </source>
</evidence>
<gene>
    <name evidence="2" type="ORF">GCM10007298_00390</name>
</gene>
<proteinExistence type="predicted"/>
<dbReference type="EMBL" id="BMCS01000001">
    <property type="protein sequence ID" value="GGF08418.1"/>
    <property type="molecule type" value="Genomic_DNA"/>
</dbReference>
<feature type="region of interest" description="Disordered" evidence="1">
    <location>
        <begin position="84"/>
        <end position="125"/>
    </location>
</feature>
<organism evidence="2 3">
    <name type="scientific">Williamsia phyllosphaerae</name>
    <dbReference type="NCBI Taxonomy" id="885042"/>
    <lineage>
        <taxon>Bacteria</taxon>
        <taxon>Bacillati</taxon>
        <taxon>Actinomycetota</taxon>
        <taxon>Actinomycetes</taxon>
        <taxon>Mycobacteriales</taxon>
        <taxon>Nocardiaceae</taxon>
        <taxon>Williamsia</taxon>
    </lineage>
</organism>
<evidence type="ECO:0000256" key="1">
    <source>
        <dbReference type="SAM" id="MobiDB-lite"/>
    </source>
</evidence>
<evidence type="ECO:0008006" key="4">
    <source>
        <dbReference type="Google" id="ProtNLM"/>
    </source>
</evidence>
<name>A0ABQ1U3W0_9NOCA</name>
<dbReference type="RefSeq" id="WP_188485795.1">
    <property type="nucleotide sequence ID" value="NZ_BMCS01000001.1"/>
</dbReference>
<protein>
    <recommendedName>
        <fullName evidence="4">Ferredoxin</fullName>
    </recommendedName>
</protein>
<evidence type="ECO:0000313" key="3">
    <source>
        <dbReference type="Proteomes" id="UP000632454"/>
    </source>
</evidence>
<comment type="caution">
    <text evidence="2">The sequence shown here is derived from an EMBL/GenBank/DDBJ whole genome shotgun (WGS) entry which is preliminary data.</text>
</comment>
<dbReference type="Proteomes" id="UP000632454">
    <property type="component" value="Unassembled WGS sequence"/>
</dbReference>
<sequence>MTSAVDKPKGWAKAPDFGDDPQRLRSVRSATERDRTHYLRGGMREIECRACHACVLVKKTSEFQTSVQWNADAREQCNELTRVREQGGNPAMTPTCSRLSASIDHGVSEGIIPPHSPDTDPDGYF</sequence>
<accession>A0ABQ1U3W0</accession>
<feature type="region of interest" description="Disordered" evidence="1">
    <location>
        <begin position="1"/>
        <end position="32"/>
    </location>
</feature>
<keyword evidence="3" id="KW-1185">Reference proteome</keyword>
<reference evidence="3" key="1">
    <citation type="journal article" date="2019" name="Int. J. Syst. Evol. Microbiol.">
        <title>The Global Catalogue of Microorganisms (GCM) 10K type strain sequencing project: providing services to taxonomists for standard genome sequencing and annotation.</title>
        <authorList>
            <consortium name="The Broad Institute Genomics Platform"/>
            <consortium name="The Broad Institute Genome Sequencing Center for Infectious Disease"/>
            <person name="Wu L."/>
            <person name="Ma J."/>
        </authorList>
    </citation>
    <scope>NUCLEOTIDE SEQUENCE [LARGE SCALE GENOMIC DNA]</scope>
    <source>
        <strain evidence="3">CCM 7855</strain>
    </source>
</reference>